<proteinExistence type="predicted"/>
<sequence>MVSYYVIDLLHGGIMFIPDRDDVVRVMKKKGYAFFDKGTNNLNIIGIRNNQQITNTFDDTMCCIYRSIHGWVTRYWRITTDPGFYYAEHPCNGNGTAILVPGQYRGAFIIGKHKGQYTALVQYKPVTVYRDRNKDHTIDTGRTETGMFGINIHKAGRKSIQVDRWSAGCQVFAVEKDFNDFMKLCDTSSIYYGPVFTYTLLEQKDFD</sequence>
<organism evidence="1">
    <name type="scientific">Podoviridae sp. ct2iq11</name>
    <dbReference type="NCBI Taxonomy" id="2827720"/>
    <lineage>
        <taxon>Viruses</taxon>
        <taxon>Duplodnaviria</taxon>
        <taxon>Heunggongvirae</taxon>
        <taxon>Uroviricota</taxon>
        <taxon>Caudoviricetes</taxon>
    </lineage>
</organism>
<protein>
    <submittedName>
        <fullName evidence="1">Uncharacterized protein</fullName>
    </submittedName>
</protein>
<accession>A0A8S5TPL6</accession>
<dbReference type="EMBL" id="BK032872">
    <property type="protein sequence ID" value="DAF65059.1"/>
    <property type="molecule type" value="Genomic_DNA"/>
</dbReference>
<evidence type="ECO:0000313" key="1">
    <source>
        <dbReference type="EMBL" id="DAF65059.1"/>
    </source>
</evidence>
<reference evidence="1" key="1">
    <citation type="journal article" date="2021" name="Proc. Natl. Acad. Sci. U.S.A.">
        <title>A Catalog of Tens of Thousands of Viruses from Human Metagenomes Reveals Hidden Associations with Chronic Diseases.</title>
        <authorList>
            <person name="Tisza M.J."/>
            <person name="Buck C.B."/>
        </authorList>
    </citation>
    <scope>NUCLEOTIDE SEQUENCE</scope>
    <source>
        <strain evidence="1">Ct2iq11</strain>
    </source>
</reference>
<name>A0A8S5TPL6_9CAUD</name>